<reference evidence="1 2" key="1">
    <citation type="submission" date="2016-04" db="EMBL/GenBank/DDBJ databases">
        <title>High quality genome of the nematocidal Bacillus thuringiensis MYBT18246.</title>
        <authorList>
            <person name="Hollensteiner J."/>
            <person name="Poehlein A."/>
            <person name="Sproeer C."/>
            <person name="Bunk B."/>
            <person name="Rosenstiel P."/>
            <person name="Schulenburg H."/>
            <person name="Liesegang H."/>
        </authorList>
    </citation>
    <scope>NUCLEOTIDE SEQUENCE [LARGE SCALE GENOMIC DNA]</scope>
    <source>
        <strain evidence="1 2">MYBT18246</strain>
    </source>
</reference>
<sequence>MKREIDIDMKTNGIYIVVDGKINFEEPPKSGYGQQVLYWVKGKVSHTQTTITNKLK</sequence>
<organism evidence="1 2">
    <name type="scientific">Bacillus thuringiensis</name>
    <dbReference type="NCBI Taxonomy" id="1428"/>
    <lineage>
        <taxon>Bacteria</taxon>
        <taxon>Bacillati</taxon>
        <taxon>Bacillota</taxon>
        <taxon>Bacilli</taxon>
        <taxon>Bacillales</taxon>
        <taxon>Bacillaceae</taxon>
        <taxon>Bacillus</taxon>
        <taxon>Bacillus cereus group</taxon>
    </lineage>
</organism>
<dbReference type="Pfam" id="PF13128">
    <property type="entry name" value="DUF3954"/>
    <property type="match status" value="1"/>
</dbReference>
<name>A0A9W3SD45_BACTU</name>
<evidence type="ECO:0000313" key="2">
    <source>
        <dbReference type="Proteomes" id="UP000092743"/>
    </source>
</evidence>
<dbReference type="InterPro" id="IPR025017">
    <property type="entry name" value="DUF3954"/>
</dbReference>
<dbReference type="AlphaFoldDB" id="A0A9W3SD45"/>
<proteinExistence type="predicted"/>
<dbReference type="RefSeq" id="WP_065484744.1">
    <property type="nucleotide sequence ID" value="NZ_CP015350.1"/>
</dbReference>
<accession>A0A9W3SD45</accession>
<evidence type="ECO:0008006" key="3">
    <source>
        <dbReference type="Google" id="ProtNLM"/>
    </source>
</evidence>
<dbReference type="EMBL" id="CP015350">
    <property type="protein sequence ID" value="ANS49219.1"/>
    <property type="molecule type" value="Genomic_DNA"/>
</dbReference>
<gene>
    <name evidence="1" type="ORF">BT246_38720</name>
</gene>
<protein>
    <recommendedName>
        <fullName evidence="3">DUF3954 domain-containing protein</fullName>
    </recommendedName>
</protein>
<dbReference type="Proteomes" id="UP000092743">
    <property type="component" value="Chromosome"/>
</dbReference>
<evidence type="ECO:0000313" key="1">
    <source>
        <dbReference type="EMBL" id="ANS49219.1"/>
    </source>
</evidence>